<feature type="transmembrane region" description="Helical" evidence="1">
    <location>
        <begin position="27"/>
        <end position="51"/>
    </location>
</feature>
<accession>A0A6L6WM53</accession>
<gene>
    <name evidence="2" type="ORF">GO984_22430</name>
</gene>
<organism evidence="2 3">
    <name type="scientific">Parasedimentitalea huanghaiensis</name>
    <dbReference type="NCBI Taxonomy" id="2682100"/>
    <lineage>
        <taxon>Bacteria</taxon>
        <taxon>Pseudomonadati</taxon>
        <taxon>Pseudomonadota</taxon>
        <taxon>Alphaproteobacteria</taxon>
        <taxon>Rhodobacterales</taxon>
        <taxon>Paracoccaceae</taxon>
        <taxon>Parasedimentitalea</taxon>
    </lineage>
</organism>
<dbReference type="Proteomes" id="UP000478892">
    <property type="component" value="Unassembled WGS sequence"/>
</dbReference>
<evidence type="ECO:0000256" key="1">
    <source>
        <dbReference type="SAM" id="Phobius"/>
    </source>
</evidence>
<keyword evidence="3" id="KW-1185">Reference proteome</keyword>
<keyword evidence="1" id="KW-1133">Transmembrane helix</keyword>
<reference evidence="2 3" key="1">
    <citation type="submission" date="2019-12" db="EMBL/GenBank/DDBJ databases">
        <authorList>
            <person name="Zhang Y.-J."/>
        </authorList>
    </citation>
    <scope>NUCLEOTIDE SEQUENCE [LARGE SCALE GENOMIC DNA]</scope>
    <source>
        <strain evidence="2 3">CY05</strain>
    </source>
</reference>
<dbReference type="RefSeq" id="WP_157024767.1">
    <property type="nucleotide sequence ID" value="NZ_WQLV01000025.1"/>
</dbReference>
<keyword evidence="1" id="KW-0472">Membrane</keyword>
<evidence type="ECO:0000313" key="2">
    <source>
        <dbReference type="EMBL" id="MVO18571.1"/>
    </source>
</evidence>
<proteinExistence type="predicted"/>
<name>A0A6L6WM53_9RHOB</name>
<comment type="caution">
    <text evidence="2">The sequence shown here is derived from an EMBL/GenBank/DDBJ whole genome shotgun (WGS) entry which is preliminary data.</text>
</comment>
<dbReference type="EMBL" id="WQLV01000025">
    <property type="protein sequence ID" value="MVO18571.1"/>
    <property type="molecule type" value="Genomic_DNA"/>
</dbReference>
<sequence>MVVGILALAVIFGGTAGIVALVAGHTLFTALLIYTGFGCFSVLLIASLIVADCALRSSRLGSPN</sequence>
<keyword evidence="1" id="KW-0812">Transmembrane</keyword>
<dbReference type="AlphaFoldDB" id="A0A6L6WM53"/>
<protein>
    <submittedName>
        <fullName evidence="2">Uncharacterized protein</fullName>
    </submittedName>
</protein>
<evidence type="ECO:0000313" key="3">
    <source>
        <dbReference type="Proteomes" id="UP000478892"/>
    </source>
</evidence>